<dbReference type="EMBL" id="JAETXX010000001">
    <property type="protein sequence ID" value="MCF8713693.1"/>
    <property type="molecule type" value="Genomic_DNA"/>
</dbReference>
<dbReference type="CDD" id="cd16377">
    <property type="entry name" value="23S_rRNA_IVP_like"/>
    <property type="match status" value="1"/>
</dbReference>
<dbReference type="NCBIfam" id="TIGR02436">
    <property type="entry name" value="four helix bundle protein"/>
    <property type="match status" value="1"/>
</dbReference>
<dbReference type="Gene3D" id="1.20.1440.60">
    <property type="entry name" value="23S rRNA-intervening sequence"/>
    <property type="match status" value="1"/>
</dbReference>
<sequence>MGTVKQFEDLEIWQEARRLAKEILQIVKTTDLNNDFRFRDQIKASSGSVMDNIAEGFERSGNLEFRQFLSIAKGSAGEVRSQLYRAYDSEYIDEDRLNDLTVSYVNLSKRISAFISYLNKKDYKGIKYKE</sequence>
<organism evidence="1 2">
    <name type="scientific">Joostella atrarenae</name>
    <dbReference type="NCBI Taxonomy" id="679257"/>
    <lineage>
        <taxon>Bacteria</taxon>
        <taxon>Pseudomonadati</taxon>
        <taxon>Bacteroidota</taxon>
        <taxon>Flavobacteriia</taxon>
        <taxon>Flavobacteriales</taxon>
        <taxon>Flavobacteriaceae</taxon>
        <taxon>Joostella</taxon>
    </lineage>
</organism>
<dbReference type="PANTHER" id="PTHR38471:SF2">
    <property type="entry name" value="FOUR HELIX BUNDLE PROTEIN"/>
    <property type="match status" value="1"/>
</dbReference>
<accession>A0ABS9IZT3</accession>
<dbReference type="RefSeq" id="WP_236957655.1">
    <property type="nucleotide sequence ID" value="NZ_JAETXX010000001.1"/>
</dbReference>
<comment type="caution">
    <text evidence="1">The sequence shown here is derived from an EMBL/GenBank/DDBJ whole genome shotgun (WGS) entry which is preliminary data.</text>
</comment>
<proteinExistence type="predicted"/>
<gene>
    <name evidence="1" type="ORF">JM658_02545</name>
</gene>
<dbReference type="SUPFAM" id="SSF158446">
    <property type="entry name" value="IVS-encoded protein-like"/>
    <property type="match status" value="1"/>
</dbReference>
<dbReference type="Pfam" id="PF05635">
    <property type="entry name" value="23S_rRNA_IVP"/>
    <property type="match status" value="1"/>
</dbReference>
<dbReference type="Proteomes" id="UP000829517">
    <property type="component" value="Unassembled WGS sequence"/>
</dbReference>
<evidence type="ECO:0000313" key="2">
    <source>
        <dbReference type="Proteomes" id="UP000829517"/>
    </source>
</evidence>
<name>A0ABS9IZT3_9FLAO</name>
<evidence type="ECO:0000313" key="1">
    <source>
        <dbReference type="EMBL" id="MCF8713693.1"/>
    </source>
</evidence>
<dbReference type="InterPro" id="IPR012657">
    <property type="entry name" value="23S_rRNA-intervening_sequence"/>
</dbReference>
<dbReference type="InterPro" id="IPR036583">
    <property type="entry name" value="23S_rRNA_IVS_sf"/>
</dbReference>
<protein>
    <submittedName>
        <fullName evidence="1">Four helix bundle protein</fullName>
    </submittedName>
</protein>
<reference evidence="1 2" key="1">
    <citation type="submission" date="2021-01" db="EMBL/GenBank/DDBJ databases">
        <title>Genome sequencing of Joostella atrarenae M1-2 (= KCTC 23194).</title>
        <authorList>
            <person name="Zakaria M.R."/>
            <person name="Lam M.Q."/>
            <person name="Chong C.S."/>
        </authorList>
    </citation>
    <scope>NUCLEOTIDE SEQUENCE [LARGE SCALE GENOMIC DNA]</scope>
    <source>
        <strain evidence="1 2">M1-2</strain>
    </source>
</reference>
<dbReference type="PANTHER" id="PTHR38471">
    <property type="entry name" value="FOUR HELIX BUNDLE PROTEIN"/>
    <property type="match status" value="1"/>
</dbReference>
<keyword evidence="2" id="KW-1185">Reference proteome</keyword>